<protein>
    <submittedName>
        <fullName evidence="4">Respiratory burst oxidase homolog protein F (Cytochrome b245 beta chain homolog RbohAp108) (NADPH oxidase RBOHF) (AtRBOHF)</fullName>
    </submittedName>
</protein>
<proteinExistence type="predicted"/>
<feature type="transmembrane region" description="Helical" evidence="2">
    <location>
        <begin position="407"/>
        <end position="425"/>
    </location>
</feature>
<dbReference type="PANTHER" id="PTHR11972:SF153">
    <property type="entry name" value="SUPEROXIDE-GENERATING NADPH OXIDASE HEAVY CHAIN SUBUNIT A"/>
    <property type="match status" value="1"/>
</dbReference>
<dbReference type="Proteomes" id="UP001642464">
    <property type="component" value="Unassembled WGS sequence"/>
</dbReference>
<dbReference type="CDD" id="cd06186">
    <property type="entry name" value="NOX_Duox_like_FAD_NADP"/>
    <property type="match status" value="1"/>
</dbReference>
<keyword evidence="2" id="KW-0472">Membrane</keyword>
<dbReference type="InterPro" id="IPR013112">
    <property type="entry name" value="FAD-bd_8"/>
</dbReference>
<feature type="transmembrane region" description="Helical" evidence="2">
    <location>
        <begin position="211"/>
        <end position="230"/>
    </location>
</feature>
<sequence>MPQPPYRHAPPILPKSFSPAELAEIAEGIFRENRWERAIQALEGVSRAQDFETDHWLVTCRKDLPDEMLVNGGFPSALPQLRKDLLQEGAKAYGFWLLPDEALEDWALVSQLCRDSERPSVGLEQWAGAAYGQPGCSWASEQTPRTRAPMTHAATFATSRFGVALEPSGVEVSRFRKAKTGRRTTQVKPLSQLPDWRGHLVSPNYLRVIKGAIHAVVFLGCAAFTLDLVTNKYPKAIETFSWPILCARLGGLACAVWTAILFLSMSRGALTLASRCLPRRGRSFWFTFLDCHKDLHIAAGQAMVFYSALHILGHSIGTIPGILQSDVNELNQLLGCAQGTSGPNLFYWDLHVLHWPPCPLPASAKPKTFTDALFMTMPGLTGVLLLVLLVLVALTSRQKFRSERFETFWRLHNLVILFWPILLFLHGSQGWSGIGAPLALLVCGLPVLVYLLSRLVRLLRCCLPSPSLVRAVIRGETEEGSLVQLEVARPRCWSWRNTGMYAFICMPEYAPLQWHPFTITSGEDDHTVNFLISGIGDWTQELCRRCCTGRLPRLILDGPFTAPTQTALEKRVLVAVGAGVGVTPFISLLSTLLAELTSGRSHRLVEAHFYWMTRDPTEFIFASRLLRTWLRHEILQAKIFIHLHCTAKEVLQNLPAFLFREAVKRQSQVDRHHFKLHLARWLDSSEVQTPGPQFPWAWAEGGHEDLLWVRCPSFECKGITFKSFTGAGGTSSNDPELLVEPPELLPVVLGRPNFRRDVAAIGKARPDMNVHVYVCGNDGLVHDLQSVCESCARESLARKRTPLQKYVLHYERFG</sequence>
<dbReference type="PANTHER" id="PTHR11972">
    <property type="entry name" value="NADPH OXIDASE"/>
    <property type="match status" value="1"/>
</dbReference>
<dbReference type="InterPro" id="IPR013121">
    <property type="entry name" value="Fe_red_NAD-bd_6"/>
</dbReference>
<evidence type="ECO:0000313" key="4">
    <source>
        <dbReference type="EMBL" id="CAK9107413.1"/>
    </source>
</evidence>
<dbReference type="InterPro" id="IPR000778">
    <property type="entry name" value="Cyt_b245_heavy_chain"/>
</dbReference>
<dbReference type="InterPro" id="IPR017938">
    <property type="entry name" value="Riboflavin_synthase-like_b-brl"/>
</dbReference>
<keyword evidence="5" id="KW-1185">Reference proteome</keyword>
<dbReference type="PROSITE" id="PS51384">
    <property type="entry name" value="FAD_FR"/>
    <property type="match status" value="1"/>
</dbReference>
<feature type="transmembrane region" description="Helical" evidence="2">
    <location>
        <begin position="572"/>
        <end position="594"/>
    </location>
</feature>
<keyword evidence="2" id="KW-0812">Transmembrane</keyword>
<name>A0ABP0S4X7_9DINO</name>
<organism evidence="4 5">
    <name type="scientific">Durusdinium trenchii</name>
    <dbReference type="NCBI Taxonomy" id="1381693"/>
    <lineage>
        <taxon>Eukaryota</taxon>
        <taxon>Sar</taxon>
        <taxon>Alveolata</taxon>
        <taxon>Dinophyceae</taxon>
        <taxon>Suessiales</taxon>
        <taxon>Symbiodiniaceae</taxon>
        <taxon>Durusdinium</taxon>
    </lineage>
</organism>
<accession>A0ABP0S4X7</accession>
<gene>
    <name evidence="4" type="ORF">SCF082_LOCUS50002</name>
</gene>
<comment type="caution">
    <text evidence="4">The sequence shown here is derived from an EMBL/GenBank/DDBJ whole genome shotgun (WGS) entry which is preliminary data.</text>
</comment>
<evidence type="ECO:0000259" key="3">
    <source>
        <dbReference type="PROSITE" id="PS51384"/>
    </source>
</evidence>
<dbReference type="InterPro" id="IPR050369">
    <property type="entry name" value="RBOH/FRE"/>
</dbReference>
<evidence type="ECO:0000313" key="5">
    <source>
        <dbReference type="Proteomes" id="UP001642464"/>
    </source>
</evidence>
<dbReference type="Pfam" id="PF08030">
    <property type="entry name" value="NAD_binding_6"/>
    <property type="match status" value="1"/>
</dbReference>
<dbReference type="SUPFAM" id="SSF63380">
    <property type="entry name" value="Riboflavin synthase domain-like"/>
    <property type="match status" value="1"/>
</dbReference>
<evidence type="ECO:0000256" key="1">
    <source>
        <dbReference type="ARBA" id="ARBA00023002"/>
    </source>
</evidence>
<keyword evidence="2" id="KW-1133">Transmembrane helix</keyword>
<feature type="transmembrane region" description="Helical" evidence="2">
    <location>
        <begin position="372"/>
        <end position="395"/>
    </location>
</feature>
<feature type="transmembrane region" description="Helical" evidence="2">
    <location>
        <begin position="431"/>
        <end position="452"/>
    </location>
</feature>
<dbReference type="PRINTS" id="PR00466">
    <property type="entry name" value="GP91PHOX"/>
</dbReference>
<keyword evidence="1" id="KW-0560">Oxidoreductase</keyword>
<dbReference type="Gene3D" id="3.40.50.80">
    <property type="entry name" value="Nucleotide-binding domain of ferredoxin-NADP reductase (FNR) module"/>
    <property type="match status" value="1"/>
</dbReference>
<dbReference type="InterPro" id="IPR017927">
    <property type="entry name" value="FAD-bd_FR_type"/>
</dbReference>
<dbReference type="SUPFAM" id="SSF52343">
    <property type="entry name" value="Ferredoxin reductase-like, C-terminal NADP-linked domain"/>
    <property type="match status" value="1"/>
</dbReference>
<evidence type="ECO:0000256" key="2">
    <source>
        <dbReference type="SAM" id="Phobius"/>
    </source>
</evidence>
<feature type="domain" description="FAD-binding FR-type" evidence="3">
    <location>
        <begin position="462"/>
        <end position="566"/>
    </location>
</feature>
<reference evidence="4 5" key="1">
    <citation type="submission" date="2024-02" db="EMBL/GenBank/DDBJ databases">
        <authorList>
            <person name="Chen Y."/>
            <person name="Shah S."/>
            <person name="Dougan E. K."/>
            <person name="Thang M."/>
            <person name="Chan C."/>
        </authorList>
    </citation>
    <scope>NUCLEOTIDE SEQUENCE [LARGE SCALE GENOMIC DNA]</scope>
</reference>
<dbReference type="Pfam" id="PF08022">
    <property type="entry name" value="FAD_binding_8"/>
    <property type="match status" value="1"/>
</dbReference>
<feature type="transmembrane region" description="Helical" evidence="2">
    <location>
        <begin position="242"/>
        <end position="265"/>
    </location>
</feature>
<dbReference type="EMBL" id="CAXAMM010042906">
    <property type="protein sequence ID" value="CAK9107413.1"/>
    <property type="molecule type" value="Genomic_DNA"/>
</dbReference>
<dbReference type="InterPro" id="IPR039261">
    <property type="entry name" value="FNR_nucleotide-bd"/>
</dbReference>